<reference evidence="4 5" key="1">
    <citation type="submission" date="2019-06" db="EMBL/GenBank/DDBJ databases">
        <title>Genomic Encyclopedia of Type Strains, Phase IV (KMG-V): Genome sequencing to study the core and pangenomes of soil and plant-associated prokaryotes.</title>
        <authorList>
            <person name="Whitman W."/>
        </authorList>
    </citation>
    <scope>NUCLEOTIDE SEQUENCE [LARGE SCALE GENOMIC DNA]</scope>
    <source>
        <strain evidence="4 5">BR 10355</strain>
    </source>
</reference>
<dbReference type="InterPro" id="IPR052030">
    <property type="entry name" value="Peptidase_M20/M20A_hydrolases"/>
</dbReference>
<dbReference type="PIRSF" id="PIRSF005962">
    <property type="entry name" value="Pept_M20D_amidohydro"/>
    <property type="match status" value="1"/>
</dbReference>
<dbReference type="InterPro" id="IPR011650">
    <property type="entry name" value="Peptidase_M20_dimer"/>
</dbReference>
<dbReference type="PANTHER" id="PTHR30575">
    <property type="entry name" value="PEPTIDASE M20"/>
    <property type="match status" value="1"/>
</dbReference>
<feature type="binding site" evidence="2">
    <location>
        <position position="209"/>
    </location>
    <ligand>
        <name>Mn(2+)</name>
        <dbReference type="ChEBI" id="CHEBI:29035"/>
        <label>2</label>
    </ligand>
</feature>
<dbReference type="GO" id="GO:0005737">
    <property type="term" value="C:cytoplasm"/>
    <property type="evidence" value="ECO:0007669"/>
    <property type="project" value="TreeGrafter"/>
</dbReference>
<evidence type="ECO:0000313" key="5">
    <source>
        <dbReference type="Proteomes" id="UP000321304"/>
    </source>
</evidence>
<dbReference type="EMBL" id="VITY01000017">
    <property type="protein sequence ID" value="TWB88966.1"/>
    <property type="molecule type" value="Genomic_DNA"/>
</dbReference>
<protein>
    <submittedName>
        <fullName evidence="4">Aminobenzoyl-glutamate utilization protein A</fullName>
    </submittedName>
</protein>
<evidence type="ECO:0000259" key="3">
    <source>
        <dbReference type="Pfam" id="PF07687"/>
    </source>
</evidence>
<dbReference type="GO" id="GO:0071713">
    <property type="term" value="F:para-aminobenzoyl-glutamate hydrolase activity"/>
    <property type="evidence" value="ECO:0007669"/>
    <property type="project" value="TreeGrafter"/>
</dbReference>
<keyword evidence="2" id="KW-0479">Metal-binding</keyword>
<proteinExistence type="predicted"/>
<dbReference type="AlphaFoldDB" id="A0A560L0B6"/>
<dbReference type="Gene3D" id="3.40.630.10">
    <property type="entry name" value="Zn peptidases"/>
    <property type="match status" value="2"/>
</dbReference>
<dbReference type="PANTHER" id="PTHR30575:SF3">
    <property type="entry name" value="PEPTIDASE M20 DIMERISATION DOMAIN-CONTAINING PROTEIN"/>
    <property type="match status" value="1"/>
</dbReference>
<comment type="cofactor">
    <cofactor evidence="2">
        <name>Mn(2+)</name>
        <dbReference type="ChEBI" id="CHEBI:29035"/>
    </cofactor>
    <text evidence="2">The Mn(2+) ion enhances activity.</text>
</comment>
<name>A0A560L0B6_9BRAD</name>
<keyword evidence="1" id="KW-0378">Hydrolase</keyword>
<feature type="binding site" evidence="2">
    <location>
        <position position="406"/>
    </location>
    <ligand>
        <name>Mn(2+)</name>
        <dbReference type="ChEBI" id="CHEBI:29035"/>
        <label>2</label>
    </ligand>
</feature>
<dbReference type="InterPro" id="IPR036264">
    <property type="entry name" value="Bact_exopeptidase_dim_dom"/>
</dbReference>
<dbReference type="Proteomes" id="UP000321304">
    <property type="component" value="Unassembled WGS sequence"/>
</dbReference>
<dbReference type="RefSeq" id="WP_167529350.1">
    <property type="nucleotide sequence ID" value="NZ_VITY01000017.1"/>
</dbReference>
<dbReference type="Pfam" id="PF07687">
    <property type="entry name" value="M20_dimer"/>
    <property type="match status" value="1"/>
</dbReference>
<dbReference type="SUPFAM" id="SSF53187">
    <property type="entry name" value="Zn-dependent exopeptidases"/>
    <property type="match status" value="1"/>
</dbReference>
<feature type="binding site" evidence="2">
    <location>
        <position position="149"/>
    </location>
    <ligand>
        <name>Mn(2+)</name>
        <dbReference type="ChEBI" id="CHEBI:29035"/>
        <label>2</label>
    </ligand>
</feature>
<dbReference type="GO" id="GO:0016805">
    <property type="term" value="F:dipeptidase activity"/>
    <property type="evidence" value="ECO:0007669"/>
    <property type="project" value="TreeGrafter"/>
</dbReference>
<dbReference type="InterPro" id="IPR017439">
    <property type="entry name" value="Amidohydrolase"/>
</dbReference>
<dbReference type="InterPro" id="IPR002933">
    <property type="entry name" value="Peptidase_M20"/>
</dbReference>
<keyword evidence="5" id="KW-1185">Reference proteome</keyword>
<dbReference type="NCBIfam" id="TIGR01891">
    <property type="entry name" value="amidohydrolases"/>
    <property type="match status" value="1"/>
</dbReference>
<feature type="binding site" evidence="2">
    <location>
        <position position="185"/>
    </location>
    <ligand>
        <name>Mn(2+)</name>
        <dbReference type="ChEBI" id="CHEBI:29035"/>
        <label>2</label>
    </ligand>
</feature>
<keyword evidence="2" id="KW-0464">Manganese</keyword>
<evidence type="ECO:0000256" key="1">
    <source>
        <dbReference type="ARBA" id="ARBA00022801"/>
    </source>
</evidence>
<gene>
    <name evidence="4" type="ORF">FBZ93_117150</name>
</gene>
<dbReference type="GO" id="GO:0046872">
    <property type="term" value="F:metal ion binding"/>
    <property type="evidence" value="ECO:0007669"/>
    <property type="project" value="UniProtKB-KW"/>
</dbReference>
<comment type="caution">
    <text evidence="4">The sequence shown here is derived from an EMBL/GenBank/DDBJ whole genome shotgun (WGS) entry which is preliminary data.</text>
</comment>
<evidence type="ECO:0000313" key="4">
    <source>
        <dbReference type="EMBL" id="TWB88966.1"/>
    </source>
</evidence>
<dbReference type="GO" id="GO:0046657">
    <property type="term" value="P:folic acid catabolic process"/>
    <property type="evidence" value="ECO:0007669"/>
    <property type="project" value="TreeGrafter"/>
</dbReference>
<sequence>MGCDVSERGARSKTQLVADRRELHRLAEPGWCEVFTASKVVKVLQESGWQVRCGADVISRDARMGLPPQRTLDFFLNRALDHGADPVTAEKLRDGFTGVVGTLNGGAAGPVIAFRFDLDANNGGEATSRDHRPVREGFSSIHEGFHHNCGHDGHTSMGLGLARTLARIRHELAGEIRLIFQPAEEGLRGAKAMVAAGVLDGVDYFVGCHLGVQALSVGEVITGYKDILGSIKLDVNFTGKSAHAAISPHDGRNAVLAACVAAQNLMAIPRHGDGDTRVNVGRISGGDSRNTVPSSADLSIELRADNADTLQFLRDTAARVVAGAALMHEVTSRSDLVGESRAASSDPELAKIVHEAAREVPQVKAIRDCVEFRGSDDAAEMMRAVQGRGGKAVYFGIGTELSAIHHNPRFDFNEDALPIGLEILERLTCLLGAPGSGARPRN</sequence>
<organism evidence="4 5">
    <name type="scientific">Bradyrhizobium macuxiense</name>
    <dbReference type="NCBI Taxonomy" id="1755647"/>
    <lineage>
        <taxon>Bacteria</taxon>
        <taxon>Pseudomonadati</taxon>
        <taxon>Pseudomonadota</taxon>
        <taxon>Alphaproteobacteria</taxon>
        <taxon>Hyphomicrobiales</taxon>
        <taxon>Nitrobacteraceae</taxon>
        <taxon>Bradyrhizobium</taxon>
    </lineage>
</organism>
<dbReference type="Pfam" id="PF01546">
    <property type="entry name" value="Peptidase_M20"/>
    <property type="match status" value="1"/>
</dbReference>
<dbReference type="SUPFAM" id="SSF55031">
    <property type="entry name" value="Bacterial exopeptidase dimerisation domain"/>
    <property type="match status" value="1"/>
</dbReference>
<feature type="domain" description="Peptidase M20 dimerisation" evidence="3">
    <location>
        <begin position="229"/>
        <end position="321"/>
    </location>
</feature>
<accession>A0A560L0B6</accession>
<evidence type="ECO:0000256" key="2">
    <source>
        <dbReference type="PIRSR" id="PIRSR005962-1"/>
    </source>
</evidence>
<feature type="binding site" evidence="2">
    <location>
        <position position="151"/>
    </location>
    <ligand>
        <name>Mn(2+)</name>
        <dbReference type="ChEBI" id="CHEBI:29035"/>
        <label>2</label>
    </ligand>
</feature>